<dbReference type="EC" id="2.7.13.3" evidence="3"/>
<keyword evidence="17" id="KW-1185">Reference proteome</keyword>
<feature type="domain" description="PAS" evidence="14">
    <location>
        <begin position="630"/>
        <end position="682"/>
    </location>
</feature>
<keyword evidence="7" id="KW-0418">Kinase</keyword>
<feature type="domain" description="PAC" evidence="15">
    <location>
        <begin position="205"/>
        <end position="260"/>
    </location>
</feature>
<dbReference type="RefSeq" id="WP_150458860.1">
    <property type="nucleotide sequence ID" value="NZ_VYKK01000020.1"/>
</dbReference>
<feature type="domain" description="Histidine kinase" evidence="13">
    <location>
        <begin position="774"/>
        <end position="996"/>
    </location>
</feature>
<dbReference type="GO" id="GO:0006355">
    <property type="term" value="P:regulation of DNA-templated transcription"/>
    <property type="evidence" value="ECO:0007669"/>
    <property type="project" value="InterPro"/>
</dbReference>
<feature type="domain" description="PAS" evidence="14">
    <location>
        <begin position="138"/>
        <end position="208"/>
    </location>
</feature>
<feature type="domain" description="PAC" evidence="15">
    <location>
        <begin position="453"/>
        <end position="505"/>
    </location>
</feature>
<organism evidence="16 17">
    <name type="scientific">Paenibacillus spiritus</name>
    <dbReference type="NCBI Taxonomy" id="2496557"/>
    <lineage>
        <taxon>Bacteria</taxon>
        <taxon>Bacillati</taxon>
        <taxon>Bacillota</taxon>
        <taxon>Bacilli</taxon>
        <taxon>Bacillales</taxon>
        <taxon>Paenibacillaceae</taxon>
        <taxon>Paenibacillus</taxon>
    </lineage>
</organism>
<evidence type="ECO:0000259" key="13">
    <source>
        <dbReference type="PROSITE" id="PS50109"/>
    </source>
</evidence>
<dbReference type="GO" id="GO:0005524">
    <property type="term" value="F:ATP binding"/>
    <property type="evidence" value="ECO:0007669"/>
    <property type="project" value="UniProtKB-KW"/>
</dbReference>
<keyword evidence="8" id="KW-0067">ATP-binding</keyword>
<dbReference type="PANTHER" id="PTHR43304:SF1">
    <property type="entry name" value="PAC DOMAIN-CONTAINING PROTEIN"/>
    <property type="match status" value="1"/>
</dbReference>
<dbReference type="NCBIfam" id="TIGR00229">
    <property type="entry name" value="sensory_box"/>
    <property type="match status" value="4"/>
</dbReference>
<sequence length="1000" mass="113251">MDNVQLQQEWMDMAFDKAPFGIALLRPADGRWMQANAAMRDILTGGERPQWAEGLDSCPELLRPEGQFPPFDSILSHLLAASGRVYEMDWRFAPEPGRHVWLGLRYVREVRENGEEVVLLYAQDITDRKIADQITINSRDLYDLFIQSEHNIISVSQPDGTLTFLSPSFEMILGYAVHEVIGTNRWDYYHPEDREPSADIVSEARSGASRLRRLRHKDGHYRWFEISFQIITGDDGQVERIMGIGHDVTDRKRSEEELAVAQRVARIGSWSWNLKTGLIAFSDEIRQMVSYCLGPLIPYEDFARYLHPDDLDRVNVVAERAFAGRSGKTVYRIGPPGEWITVNVEWEVIPDRDGRPGQLVGMMQDITERMKMEQQLRESERNYRLISETSLDLIVRYSLEESRVVYCSPASRTLLGYEPEEVQQLRTAEHLHPDDRMRMLKQVSHARLTGNIPVLQFRYRRKDGSFCWMETSCRFVYGENGYPQEVVAIARDITERKQMEFKLKESEQRYKSIFEYNPSAVYSMNLQGDYLTANENLEKLTGYTLDELIGMYFGPLVAEKDMDKTLHHFNLAAQGEPQSYDLTIIHRDGYEIEINTVNIPIIVDGRIVGVYGISRDITERTRYIEQIERLSSEYTLILNSVTEGIFGLDQEGRVMFINPSASRMLGYPNEELRGRRVEDLLHQTALSGMVYDPMSAPLLEAVRSGDSSHGREAVLWRADGSSFIAEYRVTPLFDQGRRQGTVVVFRDMTNEAEIIKAKESAEQADRAKSEFLAVMSHELRTPMNGIMGMTDLLLQTELDEEQSGYAEIINQSSHSLLQILNEILDLSKIEAGKMTLLCEPFALRDMIEGVTDLFGPKAQEKGIRLTSSIGDEVPSIINGDGARLRQVLVNLVSNAVKFTEEGSVHLEVSAAASSRPGGMTLRFHVRDTGIGIAAGKQALLFQPFSQLHPFINRKYGGTGLGLSICKKIVELMGGAIAVDSVHGVGSDFYFTLPVQAGAEE</sequence>
<comment type="subunit">
    <text evidence="10">At low DSF concentrations, interacts with RpfF.</text>
</comment>
<dbReference type="SMART" id="SM00388">
    <property type="entry name" value="HisKA"/>
    <property type="match status" value="1"/>
</dbReference>
<dbReference type="InterPro" id="IPR036097">
    <property type="entry name" value="HisK_dim/P_sf"/>
</dbReference>
<evidence type="ECO:0000256" key="2">
    <source>
        <dbReference type="ARBA" id="ARBA00006402"/>
    </source>
</evidence>
<proteinExistence type="inferred from homology"/>
<dbReference type="InterPro" id="IPR005467">
    <property type="entry name" value="His_kinase_dom"/>
</dbReference>
<dbReference type="CDD" id="cd00130">
    <property type="entry name" value="PAS"/>
    <property type="match status" value="5"/>
</dbReference>
<dbReference type="InterPro" id="IPR013656">
    <property type="entry name" value="PAS_4"/>
</dbReference>
<evidence type="ECO:0000259" key="15">
    <source>
        <dbReference type="PROSITE" id="PS50113"/>
    </source>
</evidence>
<dbReference type="SMART" id="SM00086">
    <property type="entry name" value="PAC"/>
    <property type="match status" value="6"/>
</dbReference>
<dbReference type="PANTHER" id="PTHR43304">
    <property type="entry name" value="PHYTOCHROME-LIKE PROTEIN CPH1"/>
    <property type="match status" value="1"/>
</dbReference>
<dbReference type="Gene3D" id="1.10.287.130">
    <property type="match status" value="1"/>
</dbReference>
<dbReference type="AlphaFoldDB" id="A0A5J5G419"/>
<keyword evidence="4" id="KW-0597">Phosphoprotein</keyword>
<feature type="domain" description="PAC" evidence="15">
    <location>
        <begin position="325"/>
        <end position="378"/>
    </location>
</feature>
<evidence type="ECO:0000256" key="4">
    <source>
        <dbReference type="ARBA" id="ARBA00022553"/>
    </source>
</evidence>
<dbReference type="InterPro" id="IPR003594">
    <property type="entry name" value="HATPase_dom"/>
</dbReference>
<dbReference type="InterPro" id="IPR013767">
    <property type="entry name" value="PAS_fold"/>
</dbReference>
<dbReference type="SUPFAM" id="SSF55785">
    <property type="entry name" value="PYP-like sensor domain (PAS domain)"/>
    <property type="match status" value="6"/>
</dbReference>
<dbReference type="PRINTS" id="PR00344">
    <property type="entry name" value="BCTRLSENSOR"/>
</dbReference>
<dbReference type="PROSITE" id="PS50113">
    <property type="entry name" value="PAC"/>
    <property type="match status" value="5"/>
</dbReference>
<reference evidence="16 17" key="1">
    <citation type="submission" date="2019-09" db="EMBL/GenBank/DDBJ databases">
        <title>Bacillus ochoae sp. nov., Paenibacillus whitsoniae sp. nov., Paenibacillus spiritus sp. nov. Isolated from the Mars Exploration Rover during spacecraft assembly.</title>
        <authorList>
            <person name="Seuylemezian A."/>
            <person name="Vaishampayan P."/>
        </authorList>
    </citation>
    <scope>NUCLEOTIDE SEQUENCE [LARGE SCALE GENOMIC DNA]</scope>
    <source>
        <strain evidence="16 17">MER_111</strain>
    </source>
</reference>
<dbReference type="InterPro" id="IPR003661">
    <property type="entry name" value="HisK_dim/P_dom"/>
</dbReference>
<dbReference type="Pfam" id="PF08447">
    <property type="entry name" value="PAS_3"/>
    <property type="match status" value="2"/>
</dbReference>
<dbReference type="Pfam" id="PF00512">
    <property type="entry name" value="HisKA"/>
    <property type="match status" value="1"/>
</dbReference>
<comment type="catalytic activity">
    <reaction evidence="1">
        <text>ATP + protein L-histidine = ADP + protein N-phospho-L-histidine.</text>
        <dbReference type="EC" id="2.7.13.3"/>
    </reaction>
</comment>
<evidence type="ECO:0000259" key="14">
    <source>
        <dbReference type="PROSITE" id="PS50112"/>
    </source>
</evidence>
<dbReference type="PROSITE" id="PS50109">
    <property type="entry name" value="HIS_KIN"/>
    <property type="match status" value="1"/>
</dbReference>
<dbReference type="InterPro" id="IPR000700">
    <property type="entry name" value="PAS-assoc_C"/>
</dbReference>
<evidence type="ECO:0000256" key="8">
    <source>
        <dbReference type="ARBA" id="ARBA00022840"/>
    </source>
</evidence>
<keyword evidence="5" id="KW-0808">Transferase</keyword>
<dbReference type="InterPro" id="IPR035965">
    <property type="entry name" value="PAS-like_dom_sf"/>
</dbReference>
<gene>
    <name evidence="16" type="ORF">F4V43_13925</name>
</gene>
<protein>
    <recommendedName>
        <fullName evidence="12">Circadian input-output histidine kinase CikA</fullName>
        <ecNumber evidence="3">2.7.13.3</ecNumber>
    </recommendedName>
    <alternativeName>
        <fullName evidence="11">Sensory/regulatory protein RpfC</fullName>
    </alternativeName>
</protein>
<dbReference type="FunFam" id="3.30.565.10:FF:000010">
    <property type="entry name" value="Sensor histidine kinase RcsC"/>
    <property type="match status" value="1"/>
</dbReference>
<dbReference type="InterPro" id="IPR000014">
    <property type="entry name" value="PAS"/>
</dbReference>
<dbReference type="Pfam" id="PF00989">
    <property type="entry name" value="PAS"/>
    <property type="match status" value="1"/>
</dbReference>
<feature type="domain" description="PAC" evidence="15">
    <location>
        <begin position="709"/>
        <end position="760"/>
    </location>
</feature>
<dbReference type="SMART" id="SM00091">
    <property type="entry name" value="PAS"/>
    <property type="match status" value="6"/>
</dbReference>
<evidence type="ECO:0000256" key="3">
    <source>
        <dbReference type="ARBA" id="ARBA00012438"/>
    </source>
</evidence>
<name>A0A5J5G419_9BACL</name>
<evidence type="ECO:0000256" key="12">
    <source>
        <dbReference type="ARBA" id="ARBA00074306"/>
    </source>
</evidence>
<evidence type="ECO:0000256" key="9">
    <source>
        <dbReference type="ARBA" id="ARBA00023012"/>
    </source>
</evidence>
<dbReference type="Proteomes" id="UP000367750">
    <property type="component" value="Unassembled WGS sequence"/>
</dbReference>
<dbReference type="InterPro" id="IPR004358">
    <property type="entry name" value="Sig_transdc_His_kin-like_C"/>
</dbReference>
<evidence type="ECO:0000256" key="1">
    <source>
        <dbReference type="ARBA" id="ARBA00000085"/>
    </source>
</evidence>
<dbReference type="SUPFAM" id="SSF47384">
    <property type="entry name" value="Homodimeric domain of signal transducing histidine kinase"/>
    <property type="match status" value="1"/>
</dbReference>
<evidence type="ECO:0000313" key="16">
    <source>
        <dbReference type="EMBL" id="KAA9000944.1"/>
    </source>
</evidence>
<dbReference type="EMBL" id="VYKK01000020">
    <property type="protein sequence ID" value="KAA9000944.1"/>
    <property type="molecule type" value="Genomic_DNA"/>
</dbReference>
<dbReference type="PROSITE" id="PS50112">
    <property type="entry name" value="PAS"/>
    <property type="match status" value="4"/>
</dbReference>
<evidence type="ECO:0000256" key="10">
    <source>
        <dbReference type="ARBA" id="ARBA00064003"/>
    </source>
</evidence>
<evidence type="ECO:0000256" key="7">
    <source>
        <dbReference type="ARBA" id="ARBA00022777"/>
    </source>
</evidence>
<comment type="similarity">
    <text evidence="2">In the N-terminal section; belongs to the phytochrome family.</text>
</comment>
<evidence type="ECO:0000313" key="17">
    <source>
        <dbReference type="Proteomes" id="UP000367750"/>
    </source>
</evidence>
<dbReference type="CDD" id="cd00082">
    <property type="entry name" value="HisKA"/>
    <property type="match status" value="1"/>
</dbReference>
<feature type="domain" description="PAC" evidence="15">
    <location>
        <begin position="578"/>
        <end position="629"/>
    </location>
</feature>
<evidence type="ECO:0000256" key="5">
    <source>
        <dbReference type="ARBA" id="ARBA00022679"/>
    </source>
</evidence>
<dbReference type="SMART" id="SM00387">
    <property type="entry name" value="HATPase_c"/>
    <property type="match status" value="1"/>
</dbReference>
<dbReference type="InterPro" id="IPR001610">
    <property type="entry name" value="PAC"/>
</dbReference>
<dbReference type="InterPro" id="IPR036890">
    <property type="entry name" value="HATPase_C_sf"/>
</dbReference>
<feature type="domain" description="PAS" evidence="14">
    <location>
        <begin position="506"/>
        <end position="576"/>
    </location>
</feature>
<comment type="caution">
    <text evidence="16">The sequence shown here is derived from an EMBL/GenBank/DDBJ whole genome shotgun (WGS) entry which is preliminary data.</text>
</comment>
<dbReference type="InterPro" id="IPR013655">
    <property type="entry name" value="PAS_fold_3"/>
</dbReference>
<accession>A0A5J5G419</accession>
<dbReference type="GO" id="GO:0000155">
    <property type="term" value="F:phosphorelay sensor kinase activity"/>
    <property type="evidence" value="ECO:0007669"/>
    <property type="project" value="InterPro"/>
</dbReference>
<dbReference type="Gene3D" id="3.30.565.10">
    <property type="entry name" value="Histidine kinase-like ATPase, C-terminal domain"/>
    <property type="match status" value="1"/>
</dbReference>
<dbReference type="CDD" id="cd16922">
    <property type="entry name" value="HATPase_EvgS-ArcB-TorS-like"/>
    <property type="match status" value="1"/>
</dbReference>
<evidence type="ECO:0000256" key="11">
    <source>
        <dbReference type="ARBA" id="ARBA00068150"/>
    </source>
</evidence>
<dbReference type="InterPro" id="IPR052162">
    <property type="entry name" value="Sensor_kinase/Photoreceptor"/>
</dbReference>
<dbReference type="Gene3D" id="3.30.450.20">
    <property type="entry name" value="PAS domain"/>
    <property type="match status" value="7"/>
</dbReference>
<feature type="domain" description="PAS" evidence="14">
    <location>
        <begin position="379"/>
        <end position="450"/>
    </location>
</feature>
<dbReference type="Pfam" id="PF02518">
    <property type="entry name" value="HATPase_c"/>
    <property type="match status" value="1"/>
</dbReference>
<dbReference type="Pfam" id="PF08448">
    <property type="entry name" value="PAS_4"/>
    <property type="match status" value="2"/>
</dbReference>
<dbReference type="SUPFAM" id="SSF55874">
    <property type="entry name" value="ATPase domain of HSP90 chaperone/DNA topoisomerase II/histidine kinase"/>
    <property type="match status" value="1"/>
</dbReference>
<keyword evidence="6" id="KW-0547">Nucleotide-binding</keyword>
<dbReference type="FunFam" id="1.10.287.130:FF:000002">
    <property type="entry name" value="Two-component osmosensing histidine kinase"/>
    <property type="match status" value="1"/>
</dbReference>
<keyword evidence="9" id="KW-0902">Two-component regulatory system</keyword>
<dbReference type="OrthoDB" id="9815750at2"/>
<evidence type="ECO:0000256" key="6">
    <source>
        <dbReference type="ARBA" id="ARBA00022741"/>
    </source>
</evidence>